<keyword evidence="4" id="KW-1185">Reference proteome</keyword>
<reference evidence="3 4" key="1">
    <citation type="submission" date="2024-07" db="EMBL/GenBank/DDBJ databases">
        <title>Enhanced genomic and transcriptomic resources for Trichinella pseudospiralis and T. spiralis underpin the discovery of pronounced molecular differences between stages and species.</title>
        <authorList>
            <person name="Pasi K.K."/>
            <person name="La Rosa G."/>
            <person name="Gomez-Morales M.A."/>
            <person name="Tosini F."/>
            <person name="Sumanam S."/>
            <person name="Young N.D."/>
            <person name="Chang B.C."/>
            <person name="Robin G.B."/>
        </authorList>
    </citation>
    <scope>NUCLEOTIDE SEQUENCE [LARGE SCALE GENOMIC DNA]</scope>
    <source>
        <strain evidence="3">ISS534</strain>
    </source>
</reference>
<keyword evidence="1" id="KW-0472">Membrane</keyword>
<protein>
    <submittedName>
        <fullName evidence="3">Envelope glycoprotein</fullName>
    </submittedName>
</protein>
<evidence type="ECO:0000256" key="2">
    <source>
        <dbReference type="SAM" id="SignalP"/>
    </source>
</evidence>
<accession>A0ABR3KNL5</accession>
<sequence length="429" mass="48109">MAIFFHLSVVLPLGVCEAVKKYPDSTQSSSIDPCLYPSPTAPHFMERCQVTTAVTQQFLICDPDSIMSISEIEEVVKQLKRLDLHYGNHCLCDSGQSQHCWYQIGFAFVEQFHFILSLLENTYEPASYCNTSDRNALSSGIGVNKWSRQMIQLYGGRFAEIIRRQWNFGRCGEDILILIVKNRPQMSPHVSASNPTSMIFLSKGIAVSERTNHMITHGIRSLDFVIDKYNERLEEGFSLKLIFEQLLKDLSTVLLLADQTFYMPRNRSHIPTWAIAAFGACAGLLIIMALGLILVRRRERGAFKRGQSKDKSDRRWKAGFVGGMYKVPQRQSVGDFRGSGSADYIYSHNVKNVKDVKVHLLIKKGHRSNKPDRFAQVKILKADNEASADNNLSKGITLNDAAQSSVLLSVGPPTCRQACTYSSAPTNAM</sequence>
<comment type="caution">
    <text evidence="3">The sequence shown here is derived from an EMBL/GenBank/DDBJ whole genome shotgun (WGS) entry which is preliminary data.</text>
</comment>
<organism evidence="3 4">
    <name type="scientific">Trichinella spiralis</name>
    <name type="common">Trichina worm</name>
    <dbReference type="NCBI Taxonomy" id="6334"/>
    <lineage>
        <taxon>Eukaryota</taxon>
        <taxon>Metazoa</taxon>
        <taxon>Ecdysozoa</taxon>
        <taxon>Nematoda</taxon>
        <taxon>Enoplea</taxon>
        <taxon>Dorylaimia</taxon>
        <taxon>Trichinellida</taxon>
        <taxon>Trichinellidae</taxon>
        <taxon>Trichinella</taxon>
    </lineage>
</organism>
<feature type="chain" id="PRO_5047522576" evidence="2">
    <location>
        <begin position="19"/>
        <end position="429"/>
    </location>
</feature>
<keyword evidence="3" id="KW-0261">Viral envelope protein</keyword>
<keyword evidence="1" id="KW-0812">Transmembrane</keyword>
<feature type="signal peptide" evidence="2">
    <location>
        <begin position="1"/>
        <end position="18"/>
    </location>
</feature>
<evidence type="ECO:0000313" key="3">
    <source>
        <dbReference type="EMBL" id="KAL1242188.1"/>
    </source>
</evidence>
<name>A0ABR3KNL5_TRISP</name>
<gene>
    <name evidence="3" type="ORF">TSPI_09680</name>
</gene>
<dbReference type="Proteomes" id="UP001558632">
    <property type="component" value="Unassembled WGS sequence"/>
</dbReference>
<keyword evidence="1" id="KW-1133">Transmembrane helix</keyword>
<evidence type="ECO:0000313" key="4">
    <source>
        <dbReference type="Proteomes" id="UP001558632"/>
    </source>
</evidence>
<evidence type="ECO:0000256" key="1">
    <source>
        <dbReference type="SAM" id="Phobius"/>
    </source>
</evidence>
<dbReference type="EMBL" id="JBEUSY010000220">
    <property type="protein sequence ID" value="KAL1242188.1"/>
    <property type="molecule type" value="Genomic_DNA"/>
</dbReference>
<keyword evidence="3" id="KW-0946">Virion</keyword>
<keyword evidence="2" id="KW-0732">Signal</keyword>
<proteinExistence type="predicted"/>
<feature type="transmembrane region" description="Helical" evidence="1">
    <location>
        <begin position="273"/>
        <end position="295"/>
    </location>
</feature>